<feature type="transmembrane region" description="Helical" evidence="2">
    <location>
        <begin position="131"/>
        <end position="154"/>
    </location>
</feature>
<feature type="region of interest" description="Disordered" evidence="1">
    <location>
        <begin position="367"/>
        <end position="400"/>
    </location>
</feature>
<keyword evidence="5" id="KW-1185">Reference proteome</keyword>
<accession>A0A8H6S8H0</accession>
<keyword evidence="2" id="KW-0472">Membrane</keyword>
<feature type="transmembrane region" description="Helical" evidence="2">
    <location>
        <begin position="237"/>
        <end position="254"/>
    </location>
</feature>
<dbReference type="Proteomes" id="UP000613580">
    <property type="component" value="Unassembled WGS sequence"/>
</dbReference>
<dbReference type="OrthoDB" id="2637653at2759"/>
<comment type="caution">
    <text evidence="4">The sequence shown here is derived from an EMBL/GenBank/DDBJ whole genome shotgun (WGS) entry which is preliminary data.</text>
</comment>
<protein>
    <recommendedName>
        <fullName evidence="3">DUF6533 domain-containing protein</fullName>
    </recommendedName>
</protein>
<dbReference type="InterPro" id="IPR045340">
    <property type="entry name" value="DUF6533"/>
</dbReference>
<organism evidence="4 5">
    <name type="scientific">Mycena chlorophos</name>
    <name type="common">Agaric fungus</name>
    <name type="synonym">Agaricus chlorophos</name>
    <dbReference type="NCBI Taxonomy" id="658473"/>
    <lineage>
        <taxon>Eukaryota</taxon>
        <taxon>Fungi</taxon>
        <taxon>Dikarya</taxon>
        <taxon>Basidiomycota</taxon>
        <taxon>Agaricomycotina</taxon>
        <taxon>Agaricomycetes</taxon>
        <taxon>Agaricomycetidae</taxon>
        <taxon>Agaricales</taxon>
        <taxon>Marasmiineae</taxon>
        <taxon>Mycenaceae</taxon>
        <taxon>Mycena</taxon>
    </lineage>
</organism>
<dbReference type="Pfam" id="PF20151">
    <property type="entry name" value="DUF6533"/>
    <property type="match status" value="1"/>
</dbReference>
<evidence type="ECO:0000313" key="5">
    <source>
        <dbReference type="Proteomes" id="UP000613580"/>
    </source>
</evidence>
<feature type="compositionally biased region" description="Basic and acidic residues" evidence="1">
    <location>
        <begin position="376"/>
        <end position="395"/>
    </location>
</feature>
<feature type="transmembrane region" description="Helical" evidence="2">
    <location>
        <begin position="103"/>
        <end position="124"/>
    </location>
</feature>
<proteinExistence type="predicted"/>
<gene>
    <name evidence="4" type="ORF">HMN09_01162900</name>
</gene>
<dbReference type="EMBL" id="JACAZE010000019">
    <property type="protein sequence ID" value="KAF7294337.1"/>
    <property type="molecule type" value="Genomic_DNA"/>
</dbReference>
<evidence type="ECO:0000259" key="3">
    <source>
        <dbReference type="Pfam" id="PF20151"/>
    </source>
</evidence>
<feature type="domain" description="DUF6533" evidence="3">
    <location>
        <begin position="30"/>
        <end position="72"/>
    </location>
</feature>
<keyword evidence="2" id="KW-1133">Transmembrane helix</keyword>
<reference evidence="4" key="1">
    <citation type="submission" date="2020-05" db="EMBL/GenBank/DDBJ databases">
        <title>Mycena genomes resolve the evolution of fungal bioluminescence.</title>
        <authorList>
            <person name="Tsai I.J."/>
        </authorList>
    </citation>
    <scope>NUCLEOTIDE SEQUENCE</scope>
    <source>
        <strain evidence="4">110903Hualien_Pintung</strain>
    </source>
</reference>
<name>A0A8H6S8H0_MYCCL</name>
<dbReference type="AlphaFoldDB" id="A0A8H6S8H0"/>
<evidence type="ECO:0000256" key="2">
    <source>
        <dbReference type="SAM" id="Phobius"/>
    </source>
</evidence>
<evidence type="ECO:0000313" key="4">
    <source>
        <dbReference type="EMBL" id="KAF7294337.1"/>
    </source>
</evidence>
<sequence>MLGRALAYNASHYTPEDAEEYVLITLTQNYVFYATSTLLVYELLVTFDEEVDRVWSLRWRLPKVLFILNRYVVRALLILQFIVGDMPGTSAGFCAIYGSWQIIPTRLAILVAQALMVIRLWAIYNNSKCMFHFLSGIYMLEVAAVVTCATLASIDTQGASQPSPLGCGLEERSSMLKNYASGTWIAPVCFELIILLLTLVKIVPLPSWLPRLFKGYNFVNDRPSRNATLDILARDSLIYFTFIFTFTFTNLMLYEYSFSAFYRSILLGPTSAISCIAVSQMIINIRSLPRPLNDTAPDLVCAGDPVASMHVMSSPGLGSTGLESPVVFTFRDPERGTPYAYFPSRRASTSTHRSSASVSWEVKRGSGSGVRRGRVTGRERESFEMEMEEKYEVDNRSGTGSLEVIADGDEVTEEVREVV</sequence>
<feature type="transmembrane region" description="Helical" evidence="2">
    <location>
        <begin position="184"/>
        <end position="204"/>
    </location>
</feature>
<evidence type="ECO:0000256" key="1">
    <source>
        <dbReference type="SAM" id="MobiDB-lite"/>
    </source>
</evidence>
<keyword evidence="2" id="KW-0812">Transmembrane</keyword>